<evidence type="ECO:0000313" key="3">
    <source>
        <dbReference type="EMBL" id="TQM97480.1"/>
    </source>
</evidence>
<dbReference type="InterPro" id="IPR026555">
    <property type="entry name" value="NSL3/Tex30"/>
</dbReference>
<feature type="domain" description="KANL3/Tex30 alpha/beta hydrolase-like" evidence="2">
    <location>
        <begin position="36"/>
        <end position="201"/>
    </location>
</feature>
<dbReference type="PANTHER" id="PTHR13136:SF11">
    <property type="entry name" value="TESTIS-EXPRESSED PROTEIN 30"/>
    <property type="match status" value="1"/>
</dbReference>
<dbReference type="InterPro" id="IPR046879">
    <property type="entry name" value="KANL3/Tex30_Abhydrolase"/>
</dbReference>
<organism evidence="3 4">
    <name type="scientific">Ornithinimicrobium humiphilum</name>
    <dbReference type="NCBI Taxonomy" id="125288"/>
    <lineage>
        <taxon>Bacteria</taxon>
        <taxon>Bacillati</taxon>
        <taxon>Actinomycetota</taxon>
        <taxon>Actinomycetes</taxon>
        <taxon>Micrococcales</taxon>
        <taxon>Ornithinimicrobiaceae</taxon>
        <taxon>Ornithinimicrobium</taxon>
    </lineage>
</organism>
<accession>A0A543KQY3</accession>
<evidence type="ECO:0000313" key="4">
    <source>
        <dbReference type="Proteomes" id="UP000315133"/>
    </source>
</evidence>
<feature type="region of interest" description="Disordered" evidence="1">
    <location>
        <begin position="1"/>
        <end position="20"/>
    </location>
</feature>
<feature type="compositionally biased region" description="Basic and acidic residues" evidence="1">
    <location>
        <begin position="1"/>
        <end position="11"/>
    </location>
</feature>
<protein>
    <recommendedName>
        <fullName evidence="2">KANL3/Tex30 alpha/beta hydrolase-like domain-containing protein</fullName>
    </recommendedName>
</protein>
<keyword evidence="4" id="KW-1185">Reference proteome</keyword>
<dbReference type="OrthoDB" id="652634at2"/>
<dbReference type="EMBL" id="VFPU01000001">
    <property type="protein sequence ID" value="TQM97480.1"/>
    <property type="molecule type" value="Genomic_DNA"/>
</dbReference>
<evidence type="ECO:0000256" key="1">
    <source>
        <dbReference type="SAM" id="MobiDB-lite"/>
    </source>
</evidence>
<reference evidence="3 4" key="1">
    <citation type="submission" date="2019-06" db="EMBL/GenBank/DDBJ databases">
        <title>Sequencing the genomes of 1000 actinobacteria strains.</title>
        <authorList>
            <person name="Klenk H.-P."/>
        </authorList>
    </citation>
    <scope>NUCLEOTIDE SEQUENCE [LARGE SCALE GENOMIC DNA]</scope>
    <source>
        <strain evidence="3 4">DSM 12362</strain>
    </source>
</reference>
<proteinExistence type="predicted"/>
<dbReference type="PANTHER" id="PTHR13136">
    <property type="entry name" value="TESTIS DEVELOPMENT PROTEIN PRTD"/>
    <property type="match status" value="1"/>
</dbReference>
<gene>
    <name evidence="3" type="ORF">FB476_2392</name>
</gene>
<dbReference type="InterPro" id="IPR029058">
    <property type="entry name" value="AB_hydrolase_fold"/>
</dbReference>
<dbReference type="RefSeq" id="WP_141819069.1">
    <property type="nucleotide sequence ID" value="NZ_VFPU01000001.1"/>
</dbReference>
<dbReference type="Pfam" id="PF20408">
    <property type="entry name" value="Abhydrolase_11"/>
    <property type="match status" value="1"/>
</dbReference>
<dbReference type="Gene3D" id="3.40.50.1820">
    <property type="entry name" value="alpha/beta hydrolase"/>
    <property type="match status" value="1"/>
</dbReference>
<sequence>MIPDEARDAPRTDVTTGEGTAQVRVIPAAGATAPRGTLLLGHGAGGSRDAADVLALGGLVEEGWTVVLVDQPWRVAGRRVASRPASLDLAWQDVMVALADPGWQETYAPLPRPWVVGGRSAGARVACRTSVAGAGPAVAAVVCLAFPLHPPGKPERSRAEELLLPLAAGLPTLVVQGTRDPFGGPEEIAAAVGSERERLTLVPVPGAHSPSRDLATVRAAVSDLLSALP</sequence>
<evidence type="ECO:0000259" key="2">
    <source>
        <dbReference type="Pfam" id="PF20408"/>
    </source>
</evidence>
<dbReference type="Proteomes" id="UP000315133">
    <property type="component" value="Unassembled WGS sequence"/>
</dbReference>
<dbReference type="AlphaFoldDB" id="A0A543KQY3"/>
<comment type="caution">
    <text evidence="3">The sequence shown here is derived from an EMBL/GenBank/DDBJ whole genome shotgun (WGS) entry which is preliminary data.</text>
</comment>
<dbReference type="SUPFAM" id="SSF53474">
    <property type="entry name" value="alpha/beta-Hydrolases"/>
    <property type="match status" value="1"/>
</dbReference>
<name>A0A543KQY3_9MICO</name>